<dbReference type="KEGG" id="mhos:CXR34_08600"/>
<proteinExistence type="predicted"/>
<sequence length="105" mass="11884">MQGMNLRLPAMSASARELNRIAGIIERVPGPEGDGLHERHRATVFAYVNDPTSENWRELRRMPLTRTLTVWVAVMRTCGLGLYQQPTSEQILEVMQAATNRQIAH</sequence>
<dbReference type="Proteomes" id="UP000233276">
    <property type="component" value="Chromosome"/>
</dbReference>
<protein>
    <submittedName>
        <fullName evidence="1">Uncharacterized protein</fullName>
    </submittedName>
</protein>
<gene>
    <name evidence="1" type="ORF">CXR34_08600</name>
</gene>
<evidence type="ECO:0000313" key="1">
    <source>
        <dbReference type="EMBL" id="AUG29497.1"/>
    </source>
</evidence>
<accession>A0A2K9DJ29</accession>
<dbReference type="EMBL" id="CP025299">
    <property type="protein sequence ID" value="AUG29497.1"/>
    <property type="molecule type" value="Genomic_DNA"/>
</dbReference>
<dbReference type="AlphaFoldDB" id="A0A2K9DJ29"/>
<name>A0A2K9DJ29_9MICO</name>
<reference evidence="1 2" key="1">
    <citation type="submission" date="2017-12" db="EMBL/GenBank/DDBJ databases">
        <title>Isolation and characterization of estrogens degradatiion strain Microbacterium hominis SJTG1.</title>
        <authorList>
            <person name="Xiong W."/>
            <person name="Yin C."/>
            <person name="Zheng D."/>
            <person name="Liang R."/>
        </authorList>
    </citation>
    <scope>NUCLEOTIDE SEQUENCE [LARGE SCALE GENOMIC DNA]</scope>
    <source>
        <strain evidence="1 2">SJTG1</strain>
    </source>
</reference>
<organism evidence="1 2">
    <name type="scientific">Microbacterium hominis</name>
    <dbReference type="NCBI Taxonomy" id="162426"/>
    <lineage>
        <taxon>Bacteria</taxon>
        <taxon>Bacillati</taxon>
        <taxon>Actinomycetota</taxon>
        <taxon>Actinomycetes</taxon>
        <taxon>Micrococcales</taxon>
        <taxon>Microbacteriaceae</taxon>
        <taxon>Microbacterium</taxon>
    </lineage>
</organism>
<evidence type="ECO:0000313" key="2">
    <source>
        <dbReference type="Proteomes" id="UP000233276"/>
    </source>
</evidence>